<comment type="subunit">
    <text evidence="1 6">Homodimer.</text>
</comment>
<dbReference type="InterPro" id="IPR023753">
    <property type="entry name" value="FAD/NAD-binding_dom"/>
</dbReference>
<dbReference type="EMBL" id="JBHRRZ010000012">
    <property type="protein sequence ID" value="MFC2948019.1"/>
    <property type="molecule type" value="Genomic_DNA"/>
</dbReference>
<dbReference type="SUPFAM" id="SSF51905">
    <property type="entry name" value="FAD/NAD(P)-binding domain"/>
    <property type="match status" value="1"/>
</dbReference>
<feature type="binding site" evidence="6">
    <location>
        <position position="86"/>
    </location>
    <ligand>
        <name>FAD</name>
        <dbReference type="ChEBI" id="CHEBI:57692"/>
    </ligand>
</feature>
<reference evidence="9" key="1">
    <citation type="journal article" date="2019" name="Int. J. Syst. Evol. Microbiol.">
        <title>The Global Catalogue of Microorganisms (GCM) 10K type strain sequencing project: providing services to taxonomists for standard genome sequencing and annotation.</title>
        <authorList>
            <consortium name="The Broad Institute Genomics Platform"/>
            <consortium name="The Broad Institute Genome Sequencing Center for Infectious Disease"/>
            <person name="Wu L."/>
            <person name="Ma J."/>
        </authorList>
    </citation>
    <scope>NUCLEOTIDE SEQUENCE [LARGE SCALE GENOMIC DNA]</scope>
    <source>
        <strain evidence="9">KCTC 13193</strain>
    </source>
</reference>
<keyword evidence="3 6" id="KW-0274">FAD</keyword>
<keyword evidence="4 6" id="KW-0521">NADP</keyword>
<dbReference type="InterPro" id="IPR050097">
    <property type="entry name" value="Ferredoxin-NADP_redctase_2"/>
</dbReference>
<sequence length="345" mass="37667">MKELFDVTIIGGGPAGLYSAFYSGLRGMKTKILEAQPSLGGKVTLYPEKMIWDVGGQPPVTGGVFAKQLVEQALTFQPTVFTKKKVGFIEKDSNNQFILTTDDGNKHYSKAVILANGGGIITPKRLEIEGSSRFEGNNLHYKMPSIKSLHNKVVMISGGGNAAIDWAVELLSIAKKVILVYRRGEAGAHEAQVDKLENSNATILKNTVIRSLEGVGSYLDEAVLENVWTGEITKERVDHVLVHHGYHQDNSLDISDNLLMERTKDGFYHGNAQGCTSQEGIFAAGDNIFYEGKVNLLVGAFQDAVNAVNSVKNYIDPAAPATAMVSSHNEQFDERNHEIVREMLG</sequence>
<evidence type="ECO:0000256" key="5">
    <source>
        <dbReference type="ARBA" id="ARBA00023002"/>
    </source>
</evidence>
<dbReference type="PANTHER" id="PTHR48105">
    <property type="entry name" value="THIOREDOXIN REDUCTASE 1-RELATED-RELATED"/>
    <property type="match status" value="1"/>
</dbReference>
<evidence type="ECO:0000256" key="1">
    <source>
        <dbReference type="ARBA" id="ARBA00011738"/>
    </source>
</evidence>
<evidence type="ECO:0000256" key="4">
    <source>
        <dbReference type="ARBA" id="ARBA00022857"/>
    </source>
</evidence>
<dbReference type="PRINTS" id="PR00368">
    <property type="entry name" value="FADPNR"/>
</dbReference>
<accession>A0ABV7A5B8</accession>
<dbReference type="Pfam" id="PF07992">
    <property type="entry name" value="Pyr_redox_2"/>
    <property type="match status" value="1"/>
</dbReference>
<gene>
    <name evidence="8" type="ORF">ACFODW_06645</name>
</gene>
<comment type="similarity">
    <text evidence="6">Belongs to the ferredoxin--NADP reductase type 2 family.</text>
</comment>
<comment type="caution">
    <text evidence="8">The sequence shown here is derived from an EMBL/GenBank/DDBJ whole genome shotgun (WGS) entry which is preliminary data.</text>
</comment>
<feature type="binding site" evidence="6">
    <location>
        <position position="121"/>
    </location>
    <ligand>
        <name>FAD</name>
        <dbReference type="ChEBI" id="CHEBI:57692"/>
    </ligand>
</feature>
<keyword evidence="9" id="KW-1185">Reference proteome</keyword>
<organism evidence="8 9">
    <name type="scientific">Virgibacillus sediminis</name>
    <dbReference type="NCBI Taxonomy" id="202260"/>
    <lineage>
        <taxon>Bacteria</taxon>
        <taxon>Bacillati</taxon>
        <taxon>Bacillota</taxon>
        <taxon>Bacilli</taxon>
        <taxon>Bacillales</taxon>
        <taxon>Bacillaceae</taxon>
        <taxon>Virgibacillus</taxon>
    </lineage>
</organism>
<protein>
    <recommendedName>
        <fullName evidence="6">Ferredoxin--NADP reductase</fullName>
        <shortName evidence="6">FNR</shortName>
        <shortName evidence="6">Fd-NADP(+) reductase</shortName>
        <ecNumber evidence="6">1.18.1.2</ecNumber>
    </recommendedName>
</protein>
<evidence type="ECO:0000259" key="7">
    <source>
        <dbReference type="Pfam" id="PF07992"/>
    </source>
</evidence>
<feature type="domain" description="FAD/NAD(P)-binding" evidence="7">
    <location>
        <begin position="5"/>
        <end position="303"/>
    </location>
</feature>
<comment type="catalytic activity">
    <reaction evidence="6">
        <text>2 reduced [2Fe-2S]-[ferredoxin] + NADP(+) + H(+) = 2 oxidized [2Fe-2S]-[ferredoxin] + NADPH</text>
        <dbReference type="Rhea" id="RHEA:20125"/>
        <dbReference type="Rhea" id="RHEA-COMP:10000"/>
        <dbReference type="Rhea" id="RHEA-COMP:10001"/>
        <dbReference type="ChEBI" id="CHEBI:15378"/>
        <dbReference type="ChEBI" id="CHEBI:33737"/>
        <dbReference type="ChEBI" id="CHEBI:33738"/>
        <dbReference type="ChEBI" id="CHEBI:57783"/>
        <dbReference type="ChEBI" id="CHEBI:58349"/>
        <dbReference type="EC" id="1.18.1.2"/>
    </reaction>
</comment>
<dbReference type="EC" id="1.18.1.2" evidence="6"/>
<dbReference type="Gene3D" id="3.50.50.60">
    <property type="entry name" value="FAD/NAD(P)-binding domain"/>
    <property type="match status" value="2"/>
</dbReference>
<feature type="binding site" evidence="6">
    <location>
        <position position="286"/>
    </location>
    <ligand>
        <name>FAD</name>
        <dbReference type="ChEBI" id="CHEBI:57692"/>
    </ligand>
</feature>
<name>A0ABV7A5B8_9BACI</name>
<feature type="binding site" evidence="6">
    <location>
        <position position="46"/>
    </location>
    <ligand>
        <name>FAD</name>
        <dbReference type="ChEBI" id="CHEBI:57692"/>
    </ligand>
</feature>
<evidence type="ECO:0000256" key="6">
    <source>
        <dbReference type="HAMAP-Rule" id="MF_01685"/>
    </source>
</evidence>
<keyword evidence="5 6" id="KW-0560">Oxidoreductase</keyword>
<proteinExistence type="inferred from homology"/>
<evidence type="ECO:0000313" key="8">
    <source>
        <dbReference type="EMBL" id="MFC2948019.1"/>
    </source>
</evidence>
<comment type="caution">
    <text evidence="6">Lacks conserved residue(s) required for the propagation of feature annotation.</text>
</comment>
<evidence type="ECO:0000256" key="2">
    <source>
        <dbReference type="ARBA" id="ARBA00022630"/>
    </source>
</evidence>
<dbReference type="InterPro" id="IPR036188">
    <property type="entry name" value="FAD/NAD-bd_sf"/>
</dbReference>
<feature type="binding site" evidence="6">
    <location>
        <position position="42"/>
    </location>
    <ligand>
        <name>FAD</name>
        <dbReference type="ChEBI" id="CHEBI:57692"/>
    </ligand>
</feature>
<evidence type="ECO:0000313" key="9">
    <source>
        <dbReference type="Proteomes" id="UP001595387"/>
    </source>
</evidence>
<dbReference type="PRINTS" id="PR00469">
    <property type="entry name" value="PNDRDTASEII"/>
</dbReference>
<dbReference type="RefSeq" id="WP_390304512.1">
    <property type="nucleotide sequence ID" value="NZ_JBHRRZ010000012.1"/>
</dbReference>
<dbReference type="InterPro" id="IPR022890">
    <property type="entry name" value="Fd--NADP_Rdtase_type_2"/>
</dbReference>
<keyword evidence="2 6" id="KW-0285">Flavoprotein</keyword>
<feature type="binding site" evidence="6">
    <location>
        <position position="327"/>
    </location>
    <ligand>
        <name>FAD</name>
        <dbReference type="ChEBI" id="CHEBI:57692"/>
    </ligand>
</feature>
<dbReference type="HAMAP" id="MF_01685">
    <property type="entry name" value="FENR2"/>
    <property type="match status" value="1"/>
</dbReference>
<feature type="binding site" evidence="6">
    <location>
        <position position="34"/>
    </location>
    <ligand>
        <name>FAD</name>
        <dbReference type="ChEBI" id="CHEBI:57692"/>
    </ligand>
</feature>
<evidence type="ECO:0000256" key="3">
    <source>
        <dbReference type="ARBA" id="ARBA00022827"/>
    </source>
</evidence>
<comment type="cofactor">
    <cofactor evidence="6">
        <name>FAD</name>
        <dbReference type="ChEBI" id="CHEBI:57692"/>
    </cofactor>
    <text evidence="6">Binds 1 FAD per subunit.</text>
</comment>
<dbReference type="Proteomes" id="UP001595387">
    <property type="component" value="Unassembled WGS sequence"/>
</dbReference>